<comment type="caution">
    <text evidence="4">The sequence shown here is derived from an EMBL/GenBank/DDBJ whole genome shotgun (WGS) entry which is preliminary data.</text>
</comment>
<feature type="domain" description="N-acetyltransferase" evidence="3">
    <location>
        <begin position="3"/>
        <end position="165"/>
    </location>
</feature>
<keyword evidence="5" id="KW-1185">Reference proteome</keyword>
<dbReference type="EC" id="2.3.1.-" evidence="4"/>
<dbReference type="InterPro" id="IPR050832">
    <property type="entry name" value="Bact_Acetyltransf"/>
</dbReference>
<dbReference type="RefSeq" id="WP_344748339.1">
    <property type="nucleotide sequence ID" value="NZ_BAAAWW010000155.1"/>
</dbReference>
<reference evidence="4 5" key="1">
    <citation type="submission" date="2024-09" db="EMBL/GenBank/DDBJ databases">
        <authorList>
            <person name="Sun Q."/>
            <person name="Mori K."/>
        </authorList>
    </citation>
    <scope>NUCLEOTIDE SEQUENCE [LARGE SCALE GENOMIC DNA]</scope>
    <source>
        <strain evidence="4 5">JCM 3028</strain>
    </source>
</reference>
<dbReference type="PROSITE" id="PS51186">
    <property type="entry name" value="GNAT"/>
    <property type="match status" value="2"/>
</dbReference>
<dbReference type="InterPro" id="IPR000182">
    <property type="entry name" value="GNAT_dom"/>
</dbReference>
<protein>
    <submittedName>
        <fullName evidence="4">GNAT family N-acetyltransferase</fullName>
        <ecNumber evidence="4">2.3.1.-</ecNumber>
    </submittedName>
</protein>
<evidence type="ECO:0000256" key="2">
    <source>
        <dbReference type="ARBA" id="ARBA00023315"/>
    </source>
</evidence>
<organism evidence="4 5">
    <name type="scientific">Streptosporangium vulgare</name>
    <dbReference type="NCBI Taxonomy" id="46190"/>
    <lineage>
        <taxon>Bacteria</taxon>
        <taxon>Bacillati</taxon>
        <taxon>Actinomycetota</taxon>
        <taxon>Actinomycetes</taxon>
        <taxon>Streptosporangiales</taxon>
        <taxon>Streptosporangiaceae</taxon>
        <taxon>Streptosporangium</taxon>
    </lineage>
</organism>
<dbReference type="PANTHER" id="PTHR43877">
    <property type="entry name" value="AMINOALKYLPHOSPHONATE N-ACETYLTRANSFERASE-RELATED-RELATED"/>
    <property type="match status" value="1"/>
</dbReference>
<evidence type="ECO:0000313" key="4">
    <source>
        <dbReference type="EMBL" id="MFB9673919.1"/>
    </source>
</evidence>
<proteinExistence type="predicted"/>
<accession>A0ABV5T4A5</accession>
<keyword evidence="2 4" id="KW-0012">Acyltransferase</keyword>
<dbReference type="InterPro" id="IPR016181">
    <property type="entry name" value="Acyl_CoA_acyltransferase"/>
</dbReference>
<feature type="domain" description="N-acetyltransferase" evidence="3">
    <location>
        <begin position="168"/>
        <end position="324"/>
    </location>
</feature>
<keyword evidence="1 4" id="KW-0808">Transferase</keyword>
<evidence type="ECO:0000313" key="5">
    <source>
        <dbReference type="Proteomes" id="UP001589610"/>
    </source>
</evidence>
<name>A0ABV5T4A5_9ACTN</name>
<dbReference type="Gene3D" id="3.40.630.30">
    <property type="match status" value="1"/>
</dbReference>
<gene>
    <name evidence="4" type="ORF">ACFFRH_00355</name>
</gene>
<dbReference type="GO" id="GO:0016746">
    <property type="term" value="F:acyltransferase activity"/>
    <property type="evidence" value="ECO:0007669"/>
    <property type="project" value="UniProtKB-KW"/>
</dbReference>
<evidence type="ECO:0000256" key="1">
    <source>
        <dbReference type="ARBA" id="ARBA00022679"/>
    </source>
</evidence>
<sequence>MGFEWVPLTKADVVAWAELLAAIDEVDQVGGRETADDLAEDLANPLLDPVEGTLGAWESGRLVAYGVTMARSAAEPVHRMSLWGGVRPEHRRRGLGGHLLEWAIGNTPALHERRFPGQPLELHVEVDSRNEGLRALVTRAGMQPSRWFYGLTLDLGAELPEVSLPEGLEVIAYRDDLEDAVREVRNRSFVDHWGSVQHTPESWRSNIVGVRAFRPEGSFVVLDASGECVGILLTHCFEADTEATGVREAWIQIIGTPREWRGRGVASALLAHALGEFRAQGYDKAGLGVDADNPTGALGIYTRAGFEIARRVTVYGLPLVPPAAGRPGDTAGGGSPG</sequence>
<dbReference type="Proteomes" id="UP001589610">
    <property type="component" value="Unassembled WGS sequence"/>
</dbReference>
<dbReference type="Pfam" id="PF00583">
    <property type="entry name" value="Acetyltransf_1"/>
    <property type="match status" value="2"/>
</dbReference>
<dbReference type="CDD" id="cd04301">
    <property type="entry name" value="NAT_SF"/>
    <property type="match status" value="2"/>
</dbReference>
<evidence type="ECO:0000259" key="3">
    <source>
        <dbReference type="PROSITE" id="PS51186"/>
    </source>
</evidence>
<dbReference type="EMBL" id="JBHMBS010000001">
    <property type="protein sequence ID" value="MFB9673919.1"/>
    <property type="molecule type" value="Genomic_DNA"/>
</dbReference>
<dbReference type="SUPFAM" id="SSF55729">
    <property type="entry name" value="Acyl-CoA N-acyltransferases (Nat)"/>
    <property type="match status" value="2"/>
</dbReference>